<accession>A0A0L9U430</accession>
<name>A0A0L9U430_PHAAN</name>
<feature type="compositionally biased region" description="Acidic residues" evidence="1">
    <location>
        <begin position="94"/>
        <end position="107"/>
    </location>
</feature>
<proteinExistence type="predicted"/>
<evidence type="ECO:0000313" key="3">
    <source>
        <dbReference type="Proteomes" id="UP000053144"/>
    </source>
</evidence>
<sequence>MMLTQGLDDFNKILVFRSFLKNPKLLYSRASNHLQCLEADLMIIYGIVNEIKIHWSILIYDSMMKAKRYIHYPLPYALLVSRICNTYIHRDDVGYPEDEDEDEDKEMDDIQHKARPSASTSLSYSLEILSKQLSDMSLRQASRHEEVCSLTRGLDDRVHALEGLVQPLGVDDSDE</sequence>
<dbReference type="Proteomes" id="UP000053144">
    <property type="component" value="Chromosome 3"/>
</dbReference>
<feature type="region of interest" description="Disordered" evidence="1">
    <location>
        <begin position="94"/>
        <end position="121"/>
    </location>
</feature>
<organism evidence="2 3">
    <name type="scientific">Phaseolus angularis</name>
    <name type="common">Azuki bean</name>
    <name type="synonym">Vigna angularis</name>
    <dbReference type="NCBI Taxonomy" id="3914"/>
    <lineage>
        <taxon>Eukaryota</taxon>
        <taxon>Viridiplantae</taxon>
        <taxon>Streptophyta</taxon>
        <taxon>Embryophyta</taxon>
        <taxon>Tracheophyta</taxon>
        <taxon>Spermatophyta</taxon>
        <taxon>Magnoliopsida</taxon>
        <taxon>eudicotyledons</taxon>
        <taxon>Gunneridae</taxon>
        <taxon>Pentapetalae</taxon>
        <taxon>rosids</taxon>
        <taxon>fabids</taxon>
        <taxon>Fabales</taxon>
        <taxon>Fabaceae</taxon>
        <taxon>Papilionoideae</taxon>
        <taxon>50 kb inversion clade</taxon>
        <taxon>NPAAA clade</taxon>
        <taxon>indigoferoid/millettioid clade</taxon>
        <taxon>Phaseoleae</taxon>
        <taxon>Vigna</taxon>
    </lineage>
</organism>
<protein>
    <submittedName>
        <fullName evidence="2">Uncharacterized protein</fullName>
    </submittedName>
</protein>
<dbReference type="AlphaFoldDB" id="A0A0L9U430"/>
<evidence type="ECO:0000313" key="2">
    <source>
        <dbReference type="EMBL" id="KOM37437.1"/>
    </source>
</evidence>
<gene>
    <name evidence="2" type="ORF">LR48_Vigan03g081900</name>
</gene>
<dbReference type="Gramene" id="KOM37437">
    <property type="protein sequence ID" value="KOM37437"/>
    <property type="gene ID" value="LR48_Vigan03g081900"/>
</dbReference>
<reference evidence="3" key="1">
    <citation type="journal article" date="2015" name="Proc. Natl. Acad. Sci. U.S.A.">
        <title>Genome sequencing of adzuki bean (Vigna angularis) provides insight into high starch and low fat accumulation and domestication.</title>
        <authorList>
            <person name="Yang K."/>
            <person name="Tian Z."/>
            <person name="Chen C."/>
            <person name="Luo L."/>
            <person name="Zhao B."/>
            <person name="Wang Z."/>
            <person name="Yu L."/>
            <person name="Li Y."/>
            <person name="Sun Y."/>
            <person name="Li W."/>
            <person name="Chen Y."/>
            <person name="Li Y."/>
            <person name="Zhang Y."/>
            <person name="Ai D."/>
            <person name="Zhao J."/>
            <person name="Shang C."/>
            <person name="Ma Y."/>
            <person name="Wu B."/>
            <person name="Wang M."/>
            <person name="Gao L."/>
            <person name="Sun D."/>
            <person name="Zhang P."/>
            <person name="Guo F."/>
            <person name="Wang W."/>
            <person name="Li Y."/>
            <person name="Wang J."/>
            <person name="Varshney R.K."/>
            <person name="Wang J."/>
            <person name="Ling H.Q."/>
            <person name="Wan P."/>
        </authorList>
    </citation>
    <scope>NUCLEOTIDE SEQUENCE</scope>
    <source>
        <strain evidence="3">cv. Jingnong 6</strain>
    </source>
</reference>
<dbReference type="EMBL" id="CM003373">
    <property type="protein sequence ID" value="KOM37437.1"/>
    <property type="molecule type" value="Genomic_DNA"/>
</dbReference>
<evidence type="ECO:0000256" key="1">
    <source>
        <dbReference type="SAM" id="MobiDB-lite"/>
    </source>
</evidence>